<reference evidence="4" key="1">
    <citation type="journal article" date="2017" name="Med. Chem. Commun.">
        <title>Nonomuraea sp. ATCC 55076 harbours the largest actinomycete chromosome to date and the kistamicin biosynthetic gene cluster.</title>
        <authorList>
            <person name="Nazari B."/>
            <person name="Forneris C.C."/>
            <person name="Gibson M.I."/>
            <person name="Moon K."/>
            <person name="Schramma K.R."/>
            <person name="Seyedsayamdost M.R."/>
        </authorList>
    </citation>
    <scope>NUCLEOTIDE SEQUENCE [LARGE SCALE GENOMIC DNA]</scope>
    <source>
        <strain evidence="4">ATCC 55076</strain>
    </source>
</reference>
<dbReference type="Pfam" id="PF13191">
    <property type="entry name" value="AAA_16"/>
    <property type="match status" value="1"/>
</dbReference>
<name>A0A1U9ZSC0_9ACTN</name>
<feature type="domain" description="CHAT" evidence="1">
    <location>
        <begin position="20"/>
        <end position="131"/>
    </location>
</feature>
<evidence type="ECO:0000259" key="2">
    <source>
        <dbReference type="Pfam" id="PF13191"/>
    </source>
</evidence>
<dbReference type="Proteomes" id="UP000190797">
    <property type="component" value="Chromosome"/>
</dbReference>
<evidence type="ECO:0000313" key="3">
    <source>
        <dbReference type="EMBL" id="AQZ60856.1"/>
    </source>
</evidence>
<dbReference type="InterPro" id="IPR041664">
    <property type="entry name" value="AAA_16"/>
</dbReference>
<evidence type="ECO:0000313" key="4">
    <source>
        <dbReference type="Proteomes" id="UP000190797"/>
    </source>
</evidence>
<accession>A0A1U9ZSC0</accession>
<protein>
    <submittedName>
        <fullName evidence="3">Uncharacterized protein</fullName>
    </submittedName>
</protein>
<dbReference type="KEGG" id="noa:BKM31_04545"/>
<dbReference type="SUPFAM" id="SSF52540">
    <property type="entry name" value="P-loop containing nucleoside triphosphate hydrolases"/>
    <property type="match status" value="1"/>
</dbReference>
<dbReference type="InterPro" id="IPR027417">
    <property type="entry name" value="P-loop_NTPase"/>
</dbReference>
<dbReference type="Pfam" id="PF12770">
    <property type="entry name" value="CHAT"/>
    <property type="match status" value="1"/>
</dbReference>
<evidence type="ECO:0000259" key="1">
    <source>
        <dbReference type="Pfam" id="PF12770"/>
    </source>
</evidence>
<feature type="domain" description="Orc1-like AAA ATPase" evidence="2">
    <location>
        <begin position="258"/>
        <end position="407"/>
    </location>
</feature>
<dbReference type="EMBL" id="CP017717">
    <property type="protein sequence ID" value="AQZ60856.1"/>
    <property type="molecule type" value="Genomic_DNA"/>
</dbReference>
<proteinExistence type="predicted"/>
<dbReference type="AlphaFoldDB" id="A0A1U9ZSC0"/>
<dbReference type="STRING" id="1909395.BKM31_04545"/>
<dbReference type="InterPro" id="IPR024983">
    <property type="entry name" value="CHAT_dom"/>
</dbReference>
<gene>
    <name evidence="3" type="ORF">BKM31_04545</name>
</gene>
<dbReference type="Gene3D" id="3.40.50.300">
    <property type="entry name" value="P-loop containing nucleotide triphosphate hydrolases"/>
    <property type="match status" value="1"/>
</dbReference>
<dbReference type="PANTHER" id="PTHR47691">
    <property type="entry name" value="REGULATOR-RELATED"/>
    <property type="match status" value="1"/>
</dbReference>
<keyword evidence="4" id="KW-1185">Reference proteome</keyword>
<dbReference type="PANTHER" id="PTHR47691:SF3">
    <property type="entry name" value="HTH-TYPE TRANSCRIPTIONAL REGULATOR RV0890C-RELATED"/>
    <property type="match status" value="1"/>
</dbReference>
<organism evidence="3 4">
    <name type="scientific">[Actinomadura] parvosata subsp. kistnae</name>
    <dbReference type="NCBI Taxonomy" id="1909395"/>
    <lineage>
        <taxon>Bacteria</taxon>
        <taxon>Bacillati</taxon>
        <taxon>Actinomycetota</taxon>
        <taxon>Actinomycetes</taxon>
        <taxon>Streptosporangiales</taxon>
        <taxon>Streptosporangiaceae</taxon>
        <taxon>Nonomuraea</taxon>
    </lineage>
</organism>
<sequence>MLAVFSGPDAAGLGPYEQRHELAAAVRHAATSTGKSIELRILHYGTTRDSLRRTIEEYPGWDVLHLAGHGTAGRLVLERPDGSPDPISMEDLTELLLPTRGRLKLAVLVSCDRGNGVAVSALQELGLAKAAEQLPSGPHDVVEPGRGKAVELAVRLADELDVAAVATRYPVSDEYAGALARELYSRLLGWGMPLREAFGSAVAEASRPVSSTRPPLSAGAAMLIGARGAKLRLMPPRGELVHEPFRSRLGSPPPKPLRFVGRTDVLGEVSRALAAASKRCAVMLTGGTGVGKTACALELIHHQADAFSRIAWWSAPRPATEADIVDVPAQLAGAWQDRLGLPLVRAMSNERELRRLLPRLSDALRKQRLLLVLDGAETLLSADGTWLDERCRMLIEAIGSHGGESRLLMTSRRALDALPGLEMDTVRVGPLGVAESVMLAARLPNLRPPLLGARPEACPQPKAPVSGAELAWLLEEAQGNPRLLELAAEGVAEPEDLPAGDGYFLLGHGGDRSEEATTKLLRRWTGEIVARLEPLPRRLLALLSRARDADRSPAVLEPLWDRLGTGSRLKSVANSLILANLADIVTGDDGAMALRLLPELPTAAGDEPRDDDVLLADHWLRIHAEALRRDGEGAKPNAVRAGLAAVPYLVRRGRWAEAGRVLAQAVRLDDSPGMTRLALDYLSLAPDGADGGRINATILLIRTNEQARSDPDLAGDLLRHALHQVREEGDEEIRAELTGELIDLLARYRSPGEALPWAVGAVHQVESERLRLAAEARRLRLLTAMRRHHEVQELARVLVPEHDPVPVELERSYEEILQAARSSALAWERWSTAIAWTHRMSRHRQHQGVQPWALALIKMADWVPLFRLGRLSKAERLLDECQHVFMAHRALPELRLAVSARAEICARLARPDEAAMYEEIALRIGYDAYNDAEDIARHHHNLAGHLRDAGRPRLEVVAHRLAAAMLYSAADCPHQLGAVVRALAENLSEGGAPLPRDPHLLVVPVEHGAGMRFTSLFSTLVPAEQKRVALLKGVLDAVGQVAARERMAPAAFWTWDPSGPIGAASAGDAAHGAVSFIGLDEQTDWTPLAEALRRVVHGERDERELATGLDKIDRDIVGAVLRGL</sequence>